<proteinExistence type="predicted"/>
<reference evidence="3" key="1">
    <citation type="submission" date="2015-12" db="EMBL/GenBank/DDBJ databases">
        <title>Genome sequence of a biocontrol rhizobacterium Chryseobacterium kwangjuense strain KJ1R5 isolated from pepper (Capsicum annuum L.).</title>
        <authorList>
            <person name="Jeong J.-J."/>
            <person name="Park H."/>
            <person name="Mannaa M."/>
            <person name="Sang M.K."/>
            <person name="Choi I.-G."/>
            <person name="Kim K.D."/>
        </authorList>
    </citation>
    <scope>NUCLEOTIDE SEQUENCE [LARGE SCALE GENOMIC DNA]</scope>
    <source>
        <strain evidence="3">KJ1R5</strain>
    </source>
</reference>
<reference evidence="2 3" key="2">
    <citation type="journal article" date="2016" name="Genome Announc.">
        <title>Draft Genome Sequence of a Biocontrol Rhizobacterium, Chryseobacterium kwangjuense Strain KJ1R5, Isolated from Pepper (Capsicum annuum).</title>
        <authorList>
            <person name="Jeong J.J."/>
            <person name="Park H."/>
            <person name="Park B.H."/>
            <person name="Mannaa M."/>
            <person name="Sang M.K."/>
            <person name="Choi I.G."/>
            <person name="Kim K.D."/>
        </authorList>
    </citation>
    <scope>NUCLEOTIDE SEQUENCE [LARGE SCALE GENOMIC DNA]</scope>
    <source>
        <strain evidence="2 3">KJ1R5</strain>
    </source>
</reference>
<accession>A0A135W3Z1</accession>
<keyword evidence="1" id="KW-0812">Transmembrane</keyword>
<feature type="transmembrane region" description="Helical" evidence="1">
    <location>
        <begin position="202"/>
        <end position="220"/>
    </location>
</feature>
<dbReference type="EMBL" id="LPUR01000018">
    <property type="protein sequence ID" value="KXH79587.1"/>
    <property type="molecule type" value="Genomic_DNA"/>
</dbReference>
<organism evidence="2 3">
    <name type="scientific">Chryseobacterium kwangjuense</name>
    <dbReference type="NCBI Taxonomy" id="267125"/>
    <lineage>
        <taxon>Bacteria</taxon>
        <taxon>Pseudomonadati</taxon>
        <taxon>Bacteroidota</taxon>
        <taxon>Flavobacteriia</taxon>
        <taxon>Flavobacteriales</taxon>
        <taxon>Weeksellaceae</taxon>
        <taxon>Chryseobacterium group</taxon>
        <taxon>Chryseobacterium</taxon>
    </lineage>
</organism>
<evidence type="ECO:0000256" key="1">
    <source>
        <dbReference type="SAM" id="Phobius"/>
    </source>
</evidence>
<keyword evidence="1" id="KW-0472">Membrane</keyword>
<evidence type="ECO:0000313" key="3">
    <source>
        <dbReference type="Proteomes" id="UP000070513"/>
    </source>
</evidence>
<dbReference type="Proteomes" id="UP000070513">
    <property type="component" value="Unassembled WGS sequence"/>
</dbReference>
<protein>
    <submittedName>
        <fullName evidence="2">Uncharacterized protein</fullName>
    </submittedName>
</protein>
<dbReference type="AlphaFoldDB" id="A0A135W3Z1"/>
<feature type="transmembrane region" description="Helical" evidence="1">
    <location>
        <begin position="86"/>
        <end position="108"/>
    </location>
</feature>
<comment type="caution">
    <text evidence="2">The sequence shown here is derived from an EMBL/GenBank/DDBJ whole genome shotgun (WGS) entry which is preliminary data.</text>
</comment>
<gene>
    <name evidence="2" type="ORF">AU378_19655</name>
</gene>
<feature type="transmembrane region" description="Helical" evidence="1">
    <location>
        <begin position="114"/>
        <end position="136"/>
    </location>
</feature>
<feature type="transmembrane region" description="Helical" evidence="1">
    <location>
        <begin position="55"/>
        <end position="74"/>
    </location>
</feature>
<name>A0A135W3Z1_9FLAO</name>
<feature type="transmembrane region" description="Helical" evidence="1">
    <location>
        <begin position="148"/>
        <end position="169"/>
    </location>
</feature>
<evidence type="ECO:0000313" key="2">
    <source>
        <dbReference type="EMBL" id="KXH79587.1"/>
    </source>
</evidence>
<keyword evidence="1" id="KW-1133">Transmembrane helix</keyword>
<feature type="transmembrane region" description="Helical" evidence="1">
    <location>
        <begin position="30"/>
        <end position="49"/>
    </location>
</feature>
<sequence>MNFSILTDLLKYEIFIKTNKLKQFLKELNALLWIITGIVIFSLIITILNKGNNRNIFFASFLIYIFLVIFFYALQRILKNTIAKNIFAIIMFPFSYISKLMGFIFFSTTICVHIIIYLGICLVIQKSISFTLEIIDKDGQISFDNHKYLEITITALLAVFLNTPIRFLINKGILLKNIFQNLKYDQIENAIEFVFNKQNIKLIIYFSYTILIAYTTFISFQNETRLIFHLKSEIIIKSFVTFIAFDKVSDLVIKLDFRPSKLVDIFKKHFE</sequence>